<accession>A0A8T5VJ03</accession>
<dbReference type="RefSeq" id="WP_166104739.1">
    <property type="nucleotide sequence ID" value="NZ_CP096255.1"/>
</dbReference>
<proteinExistence type="predicted"/>
<organism evidence="1 2">
    <name type="scientific">Bradyrhizobium barranii subsp. apii</name>
    <dbReference type="NCBI Taxonomy" id="2819348"/>
    <lineage>
        <taxon>Bacteria</taxon>
        <taxon>Pseudomonadati</taxon>
        <taxon>Pseudomonadota</taxon>
        <taxon>Alphaproteobacteria</taxon>
        <taxon>Hyphomicrobiales</taxon>
        <taxon>Nitrobacteraceae</taxon>
        <taxon>Bradyrhizobium</taxon>
        <taxon>Bradyrhizobium barranii</taxon>
    </lineage>
</organism>
<protein>
    <submittedName>
        <fullName evidence="1">Uncharacterized protein</fullName>
    </submittedName>
</protein>
<evidence type="ECO:0000313" key="1">
    <source>
        <dbReference type="EMBL" id="UPT88494.1"/>
    </source>
</evidence>
<evidence type="ECO:0000313" key="2">
    <source>
        <dbReference type="Proteomes" id="UP000551709"/>
    </source>
</evidence>
<reference evidence="1" key="2">
    <citation type="submission" date="2022-04" db="EMBL/GenBank/DDBJ databases">
        <authorList>
            <person name="Bromfield E.S.P."/>
            <person name="Cloutier S."/>
        </authorList>
    </citation>
    <scope>NUCLEOTIDE SEQUENCE</scope>
    <source>
        <strain evidence="1">1S5</strain>
    </source>
</reference>
<reference evidence="1" key="1">
    <citation type="journal article" date="2017" name="Syst. Appl. Microbiol.">
        <title>Soybeans inoculated with root zone soils of Canadian native legumes harbour diverse and novel Bradyrhizobium spp. that possess agricultural potential.</title>
        <authorList>
            <person name="Bromfield E.S.P."/>
            <person name="Cloutier S."/>
            <person name="Tambong J.T."/>
            <person name="Tran Thi T.V."/>
        </authorList>
    </citation>
    <scope>NUCLEOTIDE SEQUENCE</scope>
    <source>
        <strain evidence="1">1S5</strain>
    </source>
</reference>
<name>A0A8T5VJ03_9BRAD</name>
<dbReference type="Proteomes" id="UP000551709">
    <property type="component" value="Chromosome"/>
</dbReference>
<gene>
    <name evidence="1" type="ORF">HAP41_0000005200</name>
</gene>
<dbReference type="AlphaFoldDB" id="A0A8T5VJ03"/>
<dbReference type="EMBL" id="CP096255">
    <property type="protein sequence ID" value="UPT88494.1"/>
    <property type="molecule type" value="Genomic_DNA"/>
</dbReference>
<sequence>MIKKKGRRPTSGEEMATALDRWDEEGGAQDVAWPLPYDASDLRDVERRVLECLGAALVSEWNDLPTDVQRRLFEHAASGKSHDATLLKTRIARFLHDHKDASDRR</sequence>